<evidence type="ECO:0000259" key="2">
    <source>
        <dbReference type="PROSITE" id="PS50041"/>
    </source>
</evidence>
<dbReference type="CDD" id="cd00037">
    <property type="entry name" value="CLECT"/>
    <property type="match status" value="1"/>
</dbReference>
<sequence>MELILVFLSLLMVSTAQNLTSPKENLKKHYVCPKYFVRIARRCYFFSRNAVTWQEAFYQCRDKNSNIAIIKTANQDRRIRKILHRPIHATKERWLGGMYNWKQMKWLWAASGKPLTYQGFANQNFTENQNWHCIVMDPALDYKWNTKPCIEKKPYICHKKAEVLTKTNNFFEYAGSNDLNEILPSNGESNGIPSNLQKLSGDIQFKNAGHGIARYTRREKRRKKNRRRKKIGNTTILLHRPKYKYMNQRERRYPTNITNRTSNVNSNVPTETIKYQIYKEENKIGSSLYPKPIVEEYSYVRNNSV</sequence>
<dbReference type="InterPro" id="IPR001304">
    <property type="entry name" value="C-type_lectin-like"/>
</dbReference>
<evidence type="ECO:0000313" key="4">
    <source>
        <dbReference type="Proteomes" id="UP001431783"/>
    </source>
</evidence>
<dbReference type="InterPro" id="IPR039689">
    <property type="entry name" value="CD72"/>
</dbReference>
<accession>A0AAW1TIW9</accession>
<dbReference type="EMBL" id="JARQZJ010000001">
    <property type="protein sequence ID" value="KAK9869650.1"/>
    <property type="molecule type" value="Genomic_DNA"/>
</dbReference>
<feature type="domain" description="C-type lectin" evidence="2">
    <location>
        <begin position="39"/>
        <end position="158"/>
    </location>
</feature>
<dbReference type="Pfam" id="PF00059">
    <property type="entry name" value="Lectin_C"/>
    <property type="match status" value="1"/>
</dbReference>
<dbReference type="GO" id="GO:0005886">
    <property type="term" value="C:plasma membrane"/>
    <property type="evidence" value="ECO:0007669"/>
    <property type="project" value="InterPro"/>
</dbReference>
<dbReference type="InterPro" id="IPR016186">
    <property type="entry name" value="C-type_lectin-like/link_sf"/>
</dbReference>
<name>A0AAW1TIW9_9CUCU</name>
<dbReference type="Gene3D" id="3.10.100.10">
    <property type="entry name" value="Mannose-Binding Protein A, subunit A"/>
    <property type="match status" value="1"/>
</dbReference>
<organism evidence="3 4">
    <name type="scientific">Henosepilachna vigintioctopunctata</name>
    <dbReference type="NCBI Taxonomy" id="420089"/>
    <lineage>
        <taxon>Eukaryota</taxon>
        <taxon>Metazoa</taxon>
        <taxon>Ecdysozoa</taxon>
        <taxon>Arthropoda</taxon>
        <taxon>Hexapoda</taxon>
        <taxon>Insecta</taxon>
        <taxon>Pterygota</taxon>
        <taxon>Neoptera</taxon>
        <taxon>Endopterygota</taxon>
        <taxon>Coleoptera</taxon>
        <taxon>Polyphaga</taxon>
        <taxon>Cucujiformia</taxon>
        <taxon>Coccinelloidea</taxon>
        <taxon>Coccinellidae</taxon>
        <taxon>Epilachninae</taxon>
        <taxon>Epilachnini</taxon>
        <taxon>Henosepilachna</taxon>
    </lineage>
</organism>
<keyword evidence="1" id="KW-0732">Signal</keyword>
<feature type="chain" id="PRO_5043620881" description="C-type lectin domain-containing protein" evidence="1">
    <location>
        <begin position="17"/>
        <end position="305"/>
    </location>
</feature>
<dbReference type="AlphaFoldDB" id="A0AAW1TIW9"/>
<feature type="signal peptide" evidence="1">
    <location>
        <begin position="1"/>
        <end position="16"/>
    </location>
</feature>
<dbReference type="PROSITE" id="PS50041">
    <property type="entry name" value="C_TYPE_LECTIN_2"/>
    <property type="match status" value="1"/>
</dbReference>
<dbReference type="PANTHER" id="PTHR15028:SF6">
    <property type="entry name" value="B-CELL DIFFERENTIATION ANTIGEN CD72"/>
    <property type="match status" value="1"/>
</dbReference>
<comment type="caution">
    <text evidence="3">The sequence shown here is derived from an EMBL/GenBank/DDBJ whole genome shotgun (WGS) entry which is preliminary data.</text>
</comment>
<dbReference type="InterPro" id="IPR016187">
    <property type="entry name" value="CTDL_fold"/>
</dbReference>
<reference evidence="3 4" key="1">
    <citation type="submission" date="2023-03" db="EMBL/GenBank/DDBJ databases">
        <title>Genome insight into feeding habits of ladybird beetles.</title>
        <authorList>
            <person name="Li H.-S."/>
            <person name="Huang Y.-H."/>
            <person name="Pang H."/>
        </authorList>
    </citation>
    <scope>NUCLEOTIDE SEQUENCE [LARGE SCALE GENOMIC DNA]</scope>
    <source>
        <strain evidence="3">SYSU_2023b</strain>
        <tissue evidence="3">Whole body</tissue>
    </source>
</reference>
<gene>
    <name evidence="3" type="ORF">WA026_003397</name>
</gene>
<protein>
    <recommendedName>
        <fullName evidence="2">C-type lectin domain-containing protein</fullName>
    </recommendedName>
</protein>
<dbReference type="PANTHER" id="PTHR15028">
    <property type="entry name" value="CD72-RELATED"/>
    <property type="match status" value="1"/>
</dbReference>
<proteinExistence type="predicted"/>
<dbReference type="GO" id="GO:0004888">
    <property type="term" value="F:transmembrane signaling receptor activity"/>
    <property type="evidence" value="ECO:0007669"/>
    <property type="project" value="InterPro"/>
</dbReference>
<keyword evidence="4" id="KW-1185">Reference proteome</keyword>
<evidence type="ECO:0000256" key="1">
    <source>
        <dbReference type="SAM" id="SignalP"/>
    </source>
</evidence>
<evidence type="ECO:0000313" key="3">
    <source>
        <dbReference type="EMBL" id="KAK9869650.1"/>
    </source>
</evidence>
<dbReference type="SUPFAM" id="SSF56436">
    <property type="entry name" value="C-type lectin-like"/>
    <property type="match status" value="1"/>
</dbReference>
<dbReference type="Proteomes" id="UP001431783">
    <property type="component" value="Unassembled WGS sequence"/>
</dbReference>
<dbReference type="SMART" id="SM00034">
    <property type="entry name" value="CLECT"/>
    <property type="match status" value="1"/>
</dbReference>